<name>A0AA39GPW8_SARSR</name>
<dbReference type="SUPFAM" id="SSF53686">
    <property type="entry name" value="Tryptophan synthase beta subunit-like PLP-dependent enzymes"/>
    <property type="match status" value="1"/>
</dbReference>
<accession>A0AA39GPW8</accession>
<dbReference type="PANTHER" id="PTHR42937">
    <property type="match status" value="1"/>
</dbReference>
<dbReference type="Pfam" id="PF00291">
    <property type="entry name" value="PALP"/>
    <property type="match status" value="1"/>
</dbReference>
<dbReference type="SUPFAM" id="SSF53187">
    <property type="entry name" value="Zn-dependent exopeptidases"/>
    <property type="match status" value="1"/>
</dbReference>
<dbReference type="EMBL" id="JAPDFR010000001">
    <property type="protein sequence ID" value="KAK0390974.1"/>
    <property type="molecule type" value="Genomic_DNA"/>
</dbReference>
<protein>
    <recommendedName>
        <fullName evidence="2">Tryptophan synthase beta chain-like PALP domain-containing protein</fullName>
    </recommendedName>
</protein>
<reference evidence="3" key="1">
    <citation type="submission" date="2022-10" db="EMBL/GenBank/DDBJ databases">
        <title>Determination and structural analysis of whole genome sequence of Sarocladium strictum F4-1.</title>
        <authorList>
            <person name="Hu L."/>
            <person name="Jiang Y."/>
        </authorList>
    </citation>
    <scope>NUCLEOTIDE SEQUENCE</scope>
    <source>
        <strain evidence="3">F4-1</strain>
    </source>
</reference>
<dbReference type="Gene3D" id="3.40.630.10">
    <property type="entry name" value="Zn peptidases"/>
    <property type="match status" value="2"/>
</dbReference>
<comment type="similarity">
    <text evidence="1">Belongs to the peptidase M20A family.</text>
</comment>
<keyword evidence="4" id="KW-1185">Reference proteome</keyword>
<dbReference type="InterPro" id="IPR001926">
    <property type="entry name" value="TrpB-like_PALP"/>
</dbReference>
<sequence length="750" mass="80083">MAVPRRAMYFNPEAQKWHSSPSAELDDAYQFHKSMPGYVPTDLIPLDDAAKQLGLGKVYVKHEGDRLGLPSFKILGASWGTYRAVTKAYGLPSNADIATIRAATATSSTALFAATDGNHGRAVARLGNMFGMPAKIFVPSNMDAHMIAEIRNEGAEVINTGKSYDDTILEAARGSNSEMGILVQDCGFGDYQELPGRIVDGYSTCLREIDTQLGDQTADLVVVPVGVGSLAQAVVAHYRRKGSHTTVLAVEPDTAACLWKSLQKGESVSIRTTPTIMNGLDCGTVSTTSWPILKAGTGASVTISDQEAHEALVDFDKWAVRSGPCGAAAFAGLRRLTDGDKEALHLDKNSVVVLLSTEGVRPYKIPRDVRLADAGLLTEQLTNIMSISSRSGKHERPVETSIAEYVMSWLEHRDIECHWLETVTGRPSVVGVVRGTGGGKSLMLTGNLDVKLGSHGQLVGPDKAKLHGSKVYGDGAANMKGGLAANMLALAQAKTANLRGDVVLVAAAGGHGANAGLEQVLAANWRADGAIVTKATDEDLVIKSNGTLSLEVEVVVEVQGDSDSSEDLETDPVTQAAYFLVELDRYRRKKNGYKPGLRDGLQRVQVLEHADASSSCIIALEWETIGEETAELVRKAVQAILDSVSRKRPSFRFLLRVTSARGPVDTPAAHPFVSLALESIKHTLGRSPAVRNDIDWADCAVLAEAGITPLAWGPIGVETGLSQETEEWVNIESVERVVDGLSAIARAFCA</sequence>
<dbReference type="AlphaFoldDB" id="A0AA39GPW8"/>
<dbReference type="Gene3D" id="3.40.50.1100">
    <property type="match status" value="2"/>
</dbReference>
<evidence type="ECO:0000313" key="3">
    <source>
        <dbReference type="EMBL" id="KAK0390974.1"/>
    </source>
</evidence>
<evidence type="ECO:0000313" key="4">
    <source>
        <dbReference type="Proteomes" id="UP001175261"/>
    </source>
</evidence>
<feature type="domain" description="Tryptophan synthase beta chain-like PALP" evidence="2">
    <location>
        <begin position="37"/>
        <end position="355"/>
    </location>
</feature>
<dbReference type="GO" id="GO:0016787">
    <property type="term" value="F:hydrolase activity"/>
    <property type="evidence" value="ECO:0007669"/>
    <property type="project" value="InterPro"/>
</dbReference>
<dbReference type="Proteomes" id="UP001175261">
    <property type="component" value="Unassembled WGS sequence"/>
</dbReference>
<dbReference type="InterPro" id="IPR036052">
    <property type="entry name" value="TrpB-like_PALP_sf"/>
</dbReference>
<evidence type="ECO:0000256" key="1">
    <source>
        <dbReference type="ARBA" id="ARBA00006247"/>
    </source>
</evidence>
<gene>
    <name evidence="3" type="ORF">NLU13_0476</name>
</gene>
<dbReference type="Pfam" id="PF01546">
    <property type="entry name" value="Peptidase_M20"/>
    <property type="match status" value="1"/>
</dbReference>
<proteinExistence type="inferred from homology"/>
<evidence type="ECO:0000259" key="2">
    <source>
        <dbReference type="Pfam" id="PF00291"/>
    </source>
</evidence>
<dbReference type="InterPro" id="IPR002933">
    <property type="entry name" value="Peptidase_M20"/>
</dbReference>
<dbReference type="PANTHER" id="PTHR42937:SF1">
    <property type="entry name" value="DIAMINOPROPIONATE AMMONIA-LYASE"/>
    <property type="match status" value="1"/>
</dbReference>
<organism evidence="3 4">
    <name type="scientific">Sarocladium strictum</name>
    <name type="common">Black bundle disease fungus</name>
    <name type="synonym">Acremonium strictum</name>
    <dbReference type="NCBI Taxonomy" id="5046"/>
    <lineage>
        <taxon>Eukaryota</taxon>
        <taxon>Fungi</taxon>
        <taxon>Dikarya</taxon>
        <taxon>Ascomycota</taxon>
        <taxon>Pezizomycotina</taxon>
        <taxon>Sordariomycetes</taxon>
        <taxon>Hypocreomycetidae</taxon>
        <taxon>Hypocreales</taxon>
        <taxon>Sarocladiaceae</taxon>
        <taxon>Sarocladium</taxon>
    </lineage>
</organism>
<comment type="caution">
    <text evidence="3">The sequence shown here is derived from an EMBL/GenBank/DDBJ whole genome shotgun (WGS) entry which is preliminary data.</text>
</comment>